<accession>A0A9X0U4D3</accession>
<comment type="caution">
    <text evidence="1">The sequence shown here is derived from an EMBL/GenBank/DDBJ whole genome shotgun (WGS) entry which is preliminary data.</text>
</comment>
<proteinExistence type="predicted"/>
<name>A0A9X0U4D3_9BACT</name>
<dbReference type="AlphaFoldDB" id="A0A9X0U4D3"/>
<organism evidence="1 2">
    <name type="scientific">Tunturiibacter gelidiferens</name>
    <dbReference type="NCBI Taxonomy" id="3069689"/>
    <lineage>
        <taxon>Bacteria</taxon>
        <taxon>Pseudomonadati</taxon>
        <taxon>Acidobacteriota</taxon>
        <taxon>Terriglobia</taxon>
        <taxon>Terriglobales</taxon>
        <taxon>Acidobacteriaceae</taxon>
        <taxon>Tunturiibacter</taxon>
    </lineage>
</organism>
<gene>
    <name evidence="1" type="ORF">HDF14_002486</name>
</gene>
<evidence type="ECO:0000313" key="1">
    <source>
        <dbReference type="EMBL" id="MBB5328870.1"/>
    </source>
</evidence>
<protein>
    <submittedName>
        <fullName evidence="1">Uncharacterized protein</fullName>
    </submittedName>
</protein>
<dbReference type="RefSeq" id="WP_183976825.1">
    <property type="nucleotide sequence ID" value="NZ_JACHEB010000005.1"/>
</dbReference>
<evidence type="ECO:0000313" key="2">
    <source>
        <dbReference type="Proteomes" id="UP000535182"/>
    </source>
</evidence>
<keyword evidence="2" id="KW-1185">Reference proteome</keyword>
<reference evidence="1 2" key="1">
    <citation type="submission" date="2020-08" db="EMBL/GenBank/DDBJ databases">
        <title>Genomic Encyclopedia of Type Strains, Phase IV (KMG-V): Genome sequencing to study the core and pangenomes of soil and plant-associated prokaryotes.</title>
        <authorList>
            <person name="Whitman W."/>
        </authorList>
    </citation>
    <scope>NUCLEOTIDE SEQUENCE [LARGE SCALE GENOMIC DNA]</scope>
    <source>
        <strain evidence="1 2">X5P2</strain>
    </source>
</reference>
<dbReference type="EMBL" id="JACHEB010000005">
    <property type="protein sequence ID" value="MBB5328870.1"/>
    <property type="molecule type" value="Genomic_DNA"/>
</dbReference>
<dbReference type="Proteomes" id="UP000535182">
    <property type="component" value="Unassembled WGS sequence"/>
</dbReference>
<sequence length="987" mass="108773">MAGVSQKVSKDDVLPLLARNVYLRGYQQNTPTEFLILVDRYVAQARELQVLAGSSSTIRVAGCDDAGTLVQILGYRLREGCGQKNFTLETANPERAFLTIDSGFPLVELEEDLQKGIPFTYPYPASRVPALFHEGDWVGLSQNSRARSGSLVDALLGDPSVARLYWALAKTDEQTSSALKDSPGLRKLLPSASVLDFYGSQISIRSGQVTVPGGAGAQAGWKELVGASPESPGDFVTNLLVRDNGWLAAYFDALSRVSQTQQMHLTEPPRLKELYNVFWKAASGTNAVKGVFPRAPGLLVLFNRVQWESNGEPHVPGNLEVWKEILLQKSDSKIVHNWVKRARSWDRPEQLLETMTALSSMDSDSGPLQIYLTMSELDRGRRPDNRLSPETVRQLADRFSKLNSWYLVFAEFPALNDAGIGLFVNAADVIDKISNQTLRGNALGAFQANVGLWQILARQGQIPESELNTSWQKVIEPFATISSSTQLFDDTRKSLQELLQAAGAKADFSQEQLVELLAGPHQATPDGQREHAALAARINSVLEDQRLVSLDTLFSLSDGLKQVADGKGNGDALLPLAAELHEFDLPRPIFTNSEKISWAPPNYTAHHAELQVRTDLTKVIKEHASPAQLETARGQLTPFLRDTLVGLNYAYYEPPGAQMLHHNPLFVRSHDFLGLSIQSPNRLWSAPMLLGIGAPAGGGAYLVGSLVDLSYALATTEQDFLSPENVQALIWKDLVPELLVGATLPRWWTVTPVELHAVTLYQRSGEELLTASVGNPQLREKVTAILSDRLTSQRLGRVQQSLLRPEDLAAMLPRMTPSETSYLAAEYGNRFPDENVSWGPASQQLRELQRSYPDEVNWGRLSKDFGVPHPTLARTNACQLLNVKPFPFFGSYSSRLFGESWESSNLYWARLADEMGYSPVALNSLVPELSRRAVTKIFATEPDDWPAILRAIQETGEEFRQGKTAGLPGVKVTSTMSVPSGNDANTR</sequence>